<keyword evidence="2" id="KW-1185">Reference proteome</keyword>
<evidence type="ECO:0000313" key="2">
    <source>
        <dbReference type="Proteomes" id="UP001526225"/>
    </source>
</evidence>
<accession>A0ABT3E6D7</accession>
<sequence length="135" mass="16073">MDLKQANKLVGGVLSAVGVQGFQQDYDDYKQELLILLYQEFEKDNNLSLTNNTMLFKFLKWRLLDMLRKNNRDQKRFEPTEELPLLTYSEWDNLDLRATLNAYMETLDKKDASYKLMEVYLRNPRRTIERLLQGA</sequence>
<name>A0ABT3E6D7_9LACO</name>
<dbReference type="RefSeq" id="WP_213408798.1">
    <property type="nucleotide sequence ID" value="NZ_CP074441.1"/>
</dbReference>
<evidence type="ECO:0008006" key="3">
    <source>
        <dbReference type="Google" id="ProtNLM"/>
    </source>
</evidence>
<organism evidence="1 2">
    <name type="scientific">Weissella ceti</name>
    <dbReference type="NCBI Taxonomy" id="759620"/>
    <lineage>
        <taxon>Bacteria</taxon>
        <taxon>Bacillati</taxon>
        <taxon>Bacillota</taxon>
        <taxon>Bacilli</taxon>
        <taxon>Lactobacillales</taxon>
        <taxon>Lactobacillaceae</taxon>
        <taxon>Weissella</taxon>
    </lineage>
</organism>
<gene>
    <name evidence="1" type="ORF">OIT44_07135</name>
</gene>
<dbReference type="EMBL" id="JAOZFE010000011">
    <property type="protein sequence ID" value="MCW0953822.1"/>
    <property type="molecule type" value="Genomic_DNA"/>
</dbReference>
<reference evidence="1 2" key="1">
    <citation type="submission" date="2022-10" db="EMBL/GenBank/DDBJ databases">
        <title>Weissella fermenti sp. nov., isolated from fermented cabbage.</title>
        <authorList>
            <person name="Lee J.K."/>
            <person name="Baek J.H."/>
            <person name="Choi D.G."/>
            <person name="Kim J.M."/>
            <person name="Jeon C.O."/>
        </authorList>
    </citation>
    <scope>NUCLEOTIDE SEQUENCE [LARGE SCALE GENOMIC DNA]</scope>
    <source>
        <strain evidence="1 2">KACC 18534</strain>
    </source>
</reference>
<comment type="caution">
    <text evidence="1">The sequence shown here is derived from an EMBL/GenBank/DDBJ whole genome shotgun (WGS) entry which is preliminary data.</text>
</comment>
<proteinExistence type="predicted"/>
<evidence type="ECO:0000313" key="1">
    <source>
        <dbReference type="EMBL" id="MCW0953822.1"/>
    </source>
</evidence>
<protein>
    <recommendedName>
        <fullName evidence="3">Sigma-70 family RNA polymerase sigma factor</fullName>
    </recommendedName>
</protein>
<dbReference type="Proteomes" id="UP001526225">
    <property type="component" value="Unassembled WGS sequence"/>
</dbReference>